<evidence type="ECO:0000256" key="1">
    <source>
        <dbReference type="SAM" id="Phobius"/>
    </source>
</evidence>
<comment type="caution">
    <text evidence="2">The sequence shown here is derived from an EMBL/GenBank/DDBJ whole genome shotgun (WGS) entry which is preliminary data.</text>
</comment>
<keyword evidence="3" id="KW-1185">Reference proteome</keyword>
<feature type="transmembrane region" description="Helical" evidence="1">
    <location>
        <begin position="109"/>
        <end position="129"/>
    </location>
</feature>
<sequence>MESSSLVGSLTNAVREHSRAFGITGAVIGAILVIYYCGSINFYPSGMTVADTLFFLWVVVVFGFYYSVVAFAFFIASIFWVAVFAKPINFILKLTKNKVDIVVPLPKSDWLMVFGGGSIANLFILGTSYSEGHPLLAIFGALFLIGFLYTLIENVSKRSSTNDKLLDSNGKPINTSPISPRIVKNVFYVLIYISPLLFGQVGGGVTRTTFETMGVRQEGITLHVEAKEYKAILESYKSEGLISDLVCNELCSIQEANILFTNIGTNTKLKLSGSDGDLLLVLPTNAIKLIAQPNFNKSIQPTADAAD</sequence>
<keyword evidence="1" id="KW-0812">Transmembrane</keyword>
<name>A0A432WY17_9GAMM</name>
<feature type="transmembrane region" description="Helical" evidence="1">
    <location>
        <begin position="135"/>
        <end position="152"/>
    </location>
</feature>
<proteinExistence type="predicted"/>
<gene>
    <name evidence="2" type="ORF">CWE13_03090</name>
</gene>
<feature type="transmembrane region" description="Helical" evidence="1">
    <location>
        <begin position="55"/>
        <end position="88"/>
    </location>
</feature>
<dbReference type="RefSeq" id="WP_126805861.1">
    <property type="nucleotide sequence ID" value="NZ_PIPP01000001.1"/>
</dbReference>
<organism evidence="2 3">
    <name type="scientific">Aliidiomarina shirensis</name>
    <dbReference type="NCBI Taxonomy" id="1048642"/>
    <lineage>
        <taxon>Bacteria</taxon>
        <taxon>Pseudomonadati</taxon>
        <taxon>Pseudomonadota</taxon>
        <taxon>Gammaproteobacteria</taxon>
        <taxon>Alteromonadales</taxon>
        <taxon>Idiomarinaceae</taxon>
        <taxon>Aliidiomarina</taxon>
    </lineage>
</organism>
<accession>A0A432WY17</accession>
<dbReference type="Proteomes" id="UP000286934">
    <property type="component" value="Unassembled WGS sequence"/>
</dbReference>
<feature type="transmembrane region" description="Helical" evidence="1">
    <location>
        <begin position="20"/>
        <end position="43"/>
    </location>
</feature>
<keyword evidence="1" id="KW-1133">Transmembrane helix</keyword>
<dbReference type="AlphaFoldDB" id="A0A432WY17"/>
<evidence type="ECO:0000313" key="3">
    <source>
        <dbReference type="Proteomes" id="UP000286934"/>
    </source>
</evidence>
<dbReference type="EMBL" id="PIPP01000001">
    <property type="protein sequence ID" value="RUO38646.1"/>
    <property type="molecule type" value="Genomic_DNA"/>
</dbReference>
<keyword evidence="1" id="KW-0472">Membrane</keyword>
<protein>
    <submittedName>
        <fullName evidence="2">Uncharacterized protein</fullName>
    </submittedName>
</protein>
<reference evidence="3" key="1">
    <citation type="journal article" date="2018" name="Front. Microbiol.">
        <title>Genome-Based Analysis Reveals the Taxonomy and Diversity of the Family Idiomarinaceae.</title>
        <authorList>
            <person name="Liu Y."/>
            <person name="Lai Q."/>
            <person name="Shao Z."/>
        </authorList>
    </citation>
    <scope>NUCLEOTIDE SEQUENCE [LARGE SCALE GENOMIC DNA]</scope>
    <source>
        <strain evidence="3">AIS</strain>
    </source>
</reference>
<evidence type="ECO:0000313" key="2">
    <source>
        <dbReference type="EMBL" id="RUO38646.1"/>
    </source>
</evidence>